<organism evidence="8 9">
    <name type="scientific">Acidiphilium acidophilum</name>
    <name type="common">Thiobacillus acidophilus</name>
    <dbReference type="NCBI Taxonomy" id="76588"/>
    <lineage>
        <taxon>Bacteria</taxon>
        <taxon>Pseudomonadati</taxon>
        <taxon>Pseudomonadota</taxon>
        <taxon>Alphaproteobacteria</taxon>
        <taxon>Acetobacterales</taxon>
        <taxon>Acidocellaceae</taxon>
        <taxon>Acidiphilium</taxon>
    </lineage>
</organism>
<dbReference type="InterPro" id="IPR018927">
    <property type="entry name" value="Pilus_synth_Q_C"/>
</dbReference>
<dbReference type="AlphaFoldDB" id="A0AAW9DN55"/>
<evidence type="ECO:0000256" key="5">
    <source>
        <dbReference type="ARBA" id="ARBA00023136"/>
    </source>
</evidence>
<gene>
    <name evidence="8" type="ORF">SIL87_01650</name>
</gene>
<evidence type="ECO:0000313" key="9">
    <source>
        <dbReference type="Proteomes" id="UP001279553"/>
    </source>
</evidence>
<dbReference type="InterPro" id="IPR042217">
    <property type="entry name" value="T4SS_VirB10/TrbI"/>
</dbReference>
<comment type="caution">
    <text evidence="8">The sequence shown here is derived from an EMBL/GenBank/DDBJ whole genome shotgun (WGS) entry which is preliminary data.</text>
</comment>
<accession>A0AAW9DN55</accession>
<comment type="similarity">
    <text evidence="2">Belongs to the TrbI/VirB10 family.</text>
</comment>
<evidence type="ECO:0000256" key="4">
    <source>
        <dbReference type="ARBA" id="ARBA00022989"/>
    </source>
</evidence>
<feature type="domain" description="Toxin co-regulated pilus biosynthesis protein Q C-terminal" evidence="7">
    <location>
        <begin position="520"/>
        <end position="596"/>
    </location>
</feature>
<comment type="subcellular location">
    <subcellularLocation>
        <location evidence="1">Membrane</location>
        <topology evidence="1">Single-pass membrane protein</topology>
    </subcellularLocation>
</comment>
<evidence type="ECO:0000256" key="2">
    <source>
        <dbReference type="ARBA" id="ARBA00010265"/>
    </source>
</evidence>
<evidence type="ECO:0000259" key="7">
    <source>
        <dbReference type="Pfam" id="PF10671"/>
    </source>
</evidence>
<evidence type="ECO:0000313" key="8">
    <source>
        <dbReference type="EMBL" id="MDX5929472.1"/>
    </source>
</evidence>
<dbReference type="EMBL" id="JAWXYB010000006">
    <property type="protein sequence ID" value="MDX5929472.1"/>
    <property type="molecule type" value="Genomic_DNA"/>
</dbReference>
<evidence type="ECO:0000256" key="3">
    <source>
        <dbReference type="ARBA" id="ARBA00022692"/>
    </source>
</evidence>
<dbReference type="GO" id="GO:0016020">
    <property type="term" value="C:membrane"/>
    <property type="evidence" value="ECO:0007669"/>
    <property type="project" value="UniProtKB-SubCell"/>
</dbReference>
<keyword evidence="4" id="KW-1133">Transmembrane helix</keyword>
<dbReference type="CDD" id="cd16429">
    <property type="entry name" value="VirB10"/>
    <property type="match status" value="1"/>
</dbReference>
<dbReference type="Gene3D" id="2.40.128.260">
    <property type="entry name" value="Type IV secretion system, VirB10/TraB/TrbI"/>
    <property type="match status" value="1"/>
</dbReference>
<proteinExistence type="inferred from homology"/>
<dbReference type="Proteomes" id="UP001279553">
    <property type="component" value="Unassembled WGS sequence"/>
</dbReference>
<feature type="region of interest" description="Disordered" evidence="6">
    <location>
        <begin position="123"/>
        <end position="191"/>
    </location>
</feature>
<evidence type="ECO:0000256" key="6">
    <source>
        <dbReference type="SAM" id="MobiDB-lite"/>
    </source>
</evidence>
<dbReference type="RefSeq" id="WP_319612544.1">
    <property type="nucleotide sequence ID" value="NZ_JAWXYB010000006.1"/>
</dbReference>
<feature type="compositionally biased region" description="Pro residues" evidence="6">
    <location>
        <begin position="67"/>
        <end position="76"/>
    </location>
</feature>
<name>A0AAW9DN55_ACIAO</name>
<feature type="compositionally biased region" description="Polar residues" evidence="6">
    <location>
        <begin position="168"/>
        <end position="179"/>
    </location>
</feature>
<evidence type="ECO:0000256" key="1">
    <source>
        <dbReference type="ARBA" id="ARBA00004167"/>
    </source>
</evidence>
<keyword evidence="9" id="KW-1185">Reference proteome</keyword>
<feature type="compositionally biased region" description="Low complexity" evidence="6">
    <location>
        <begin position="130"/>
        <end position="147"/>
    </location>
</feature>
<keyword evidence="5" id="KW-0472">Membrane</keyword>
<reference evidence="8 9" key="1">
    <citation type="submission" date="2023-11" db="EMBL/GenBank/DDBJ databases">
        <title>MicrobeMod: A computational toolkit for identifying prokaryotic methylation and restriction-modification with nanopore sequencing.</title>
        <authorList>
            <person name="Crits-Christoph A."/>
            <person name="Kang S.C."/>
            <person name="Lee H."/>
            <person name="Ostrov N."/>
        </authorList>
    </citation>
    <scope>NUCLEOTIDE SEQUENCE [LARGE SCALE GENOMIC DNA]</scope>
    <source>
        <strain evidence="8 9">DSMZ 700</strain>
    </source>
</reference>
<dbReference type="InterPro" id="IPR005498">
    <property type="entry name" value="T4SS_VirB10/TraB/TrbI"/>
</dbReference>
<feature type="region of interest" description="Disordered" evidence="6">
    <location>
        <begin position="61"/>
        <end position="85"/>
    </location>
</feature>
<dbReference type="Pfam" id="PF10671">
    <property type="entry name" value="TcpQ"/>
    <property type="match status" value="1"/>
</dbReference>
<dbReference type="Pfam" id="PF03743">
    <property type="entry name" value="TrbI"/>
    <property type="match status" value="1"/>
</dbReference>
<protein>
    <submittedName>
        <fullName evidence="8">TrbI/VirB10 family protein</fullName>
    </submittedName>
</protein>
<keyword evidence="3" id="KW-0812">Transmembrane</keyword>
<sequence>MIAVVGVGAAGVMALVVADGTYVRVHKKPAPAAAVSSGAQGTGQEAAATSSAIMARLRAEGGATPPATTPKAPPPGNGKNTGAGARTTALANQNKTVSPTQQIVQQAWVQYVSGVIQQTQKMTDQRRRALSSGLAASSGGSPGAAGSVATTPASFTPAGGGNPLAGMINSTTPGASLTPNEGGAGDGAVSFDGGSAGESAALSAAQKSSYLGKLRGNPDYLPTGREAPISPNVLRAGSVIPAVMETGIDSDLPGQILARVASNVYNTPDGSQVLVPQGAELIGTYDDQVANGQSRVLVVWNRIIYPDGSSLDIDSMPGSSPSGYAGFHDQVNNHYFRIFGDALLMSVFSAGVQLSQPQASPSSTYSSQQVIAGSLGQQLGQTGQNLINRDIGIAPTLKIRQGYKFDVMITRDLVIKPWQSVASLSAEAGNDAAPETHHAMWVAEPLQHNHLSHQQLVTAPANDGPASGSSHKPQSLLGTLPVSSTAPHTLGGVVSVPSLPVPPNAVVAAPLPPVPPPLPTWSLPAGQLVGRQISAWGQSAGWHVIWNVGQDWPVPRASNFQGTFSGAASQVIEDLAAQGAPIHATFYRGNHTLVVTGVNQ</sequence>